<organism evidence="4 5">
    <name type="scientific">Taxus chinensis</name>
    <name type="common">Chinese yew</name>
    <name type="synonym">Taxus wallichiana var. chinensis</name>
    <dbReference type="NCBI Taxonomy" id="29808"/>
    <lineage>
        <taxon>Eukaryota</taxon>
        <taxon>Viridiplantae</taxon>
        <taxon>Streptophyta</taxon>
        <taxon>Embryophyta</taxon>
        <taxon>Tracheophyta</taxon>
        <taxon>Spermatophyta</taxon>
        <taxon>Pinopsida</taxon>
        <taxon>Pinidae</taxon>
        <taxon>Conifers II</taxon>
        <taxon>Cupressales</taxon>
        <taxon>Taxaceae</taxon>
        <taxon>Taxus</taxon>
    </lineage>
</organism>
<evidence type="ECO:0000313" key="5">
    <source>
        <dbReference type="Proteomes" id="UP000824469"/>
    </source>
</evidence>
<feature type="region of interest" description="Disordered" evidence="1">
    <location>
        <begin position="49"/>
        <end position="79"/>
    </location>
</feature>
<evidence type="ECO:0000256" key="2">
    <source>
        <dbReference type="SAM" id="Phobius"/>
    </source>
</evidence>
<evidence type="ECO:0000259" key="3">
    <source>
        <dbReference type="Pfam" id="PF20705"/>
    </source>
</evidence>
<dbReference type="EMBL" id="JAHRHJ020000001">
    <property type="protein sequence ID" value="KAH9330013.1"/>
    <property type="molecule type" value="Genomic_DNA"/>
</dbReference>
<dbReference type="InterPro" id="IPR049224">
    <property type="entry name" value="DUF6821"/>
</dbReference>
<dbReference type="AlphaFoldDB" id="A0AA38GXB4"/>
<dbReference type="PANTHER" id="PTHR33646">
    <property type="entry name" value="GB|AAF00631.1"/>
    <property type="match status" value="1"/>
</dbReference>
<dbReference type="Pfam" id="PF20705">
    <property type="entry name" value="DUF6821"/>
    <property type="match status" value="1"/>
</dbReference>
<feature type="domain" description="DUF6821" evidence="3">
    <location>
        <begin position="127"/>
        <end position="214"/>
    </location>
</feature>
<sequence length="215" mass="23929">MSSYSSGDVEESWELVLPLPNSAPTYDEGGLGIETDGLVDPNYFPHPERISLPSAVEDNDDEEMEEGRNSPGWIDPASPRDAVDAALDEATASEEEGFLLEEVELGDLNSGPVEPYCSFSEWWRTPVDMWKTKVGRVGTLWSIAMAAAVMGFVILGRRWYRVRGHNKKLGIQVNADDKKITQLMFQAVRLNEAFFAVRRIPVVKAQTLFGGFQDT</sequence>
<dbReference type="Proteomes" id="UP000824469">
    <property type="component" value="Unassembled WGS sequence"/>
</dbReference>
<dbReference type="InterPro" id="IPR045883">
    <property type="entry name" value="At4g13530-like"/>
</dbReference>
<feature type="non-terminal residue" evidence="4">
    <location>
        <position position="215"/>
    </location>
</feature>
<dbReference type="OMA" id="LWSIAMA"/>
<keyword evidence="5" id="KW-1185">Reference proteome</keyword>
<gene>
    <name evidence="4" type="ORF">KI387_002121</name>
</gene>
<reference evidence="4 5" key="1">
    <citation type="journal article" date="2021" name="Nat. Plants">
        <title>The Taxus genome provides insights into paclitaxel biosynthesis.</title>
        <authorList>
            <person name="Xiong X."/>
            <person name="Gou J."/>
            <person name="Liao Q."/>
            <person name="Li Y."/>
            <person name="Zhou Q."/>
            <person name="Bi G."/>
            <person name="Li C."/>
            <person name="Du R."/>
            <person name="Wang X."/>
            <person name="Sun T."/>
            <person name="Guo L."/>
            <person name="Liang H."/>
            <person name="Lu P."/>
            <person name="Wu Y."/>
            <person name="Zhang Z."/>
            <person name="Ro D.K."/>
            <person name="Shang Y."/>
            <person name="Huang S."/>
            <person name="Yan J."/>
        </authorList>
    </citation>
    <scope>NUCLEOTIDE SEQUENCE [LARGE SCALE GENOMIC DNA]</scope>
    <source>
        <strain evidence="4">Ta-2019</strain>
    </source>
</reference>
<evidence type="ECO:0000256" key="1">
    <source>
        <dbReference type="SAM" id="MobiDB-lite"/>
    </source>
</evidence>
<keyword evidence="2" id="KW-0812">Transmembrane</keyword>
<keyword evidence="2" id="KW-0472">Membrane</keyword>
<name>A0AA38GXB4_TAXCH</name>
<protein>
    <recommendedName>
        <fullName evidence="3">DUF6821 domain-containing protein</fullName>
    </recommendedName>
</protein>
<keyword evidence="2" id="KW-1133">Transmembrane helix</keyword>
<evidence type="ECO:0000313" key="4">
    <source>
        <dbReference type="EMBL" id="KAH9330013.1"/>
    </source>
</evidence>
<comment type="caution">
    <text evidence="4">The sequence shown here is derived from an EMBL/GenBank/DDBJ whole genome shotgun (WGS) entry which is preliminary data.</text>
</comment>
<accession>A0AA38GXB4</accession>
<proteinExistence type="predicted"/>
<feature type="transmembrane region" description="Helical" evidence="2">
    <location>
        <begin position="139"/>
        <end position="160"/>
    </location>
</feature>
<dbReference type="PANTHER" id="PTHR33646:SF2">
    <property type="entry name" value="F20H23.8 PROTEIN"/>
    <property type="match status" value="1"/>
</dbReference>